<organism evidence="1 2">
    <name type="scientific">Chloroflexus islandicus</name>
    <dbReference type="NCBI Taxonomy" id="1707952"/>
    <lineage>
        <taxon>Bacteria</taxon>
        <taxon>Bacillati</taxon>
        <taxon>Chloroflexota</taxon>
        <taxon>Chloroflexia</taxon>
        <taxon>Chloroflexales</taxon>
        <taxon>Chloroflexineae</taxon>
        <taxon>Chloroflexaceae</taxon>
        <taxon>Chloroflexus</taxon>
    </lineage>
</organism>
<sequence length="370" mass="41821">MNHVLLTVSGVIPPDLEQQIAAGRRPRADYLELARHFGADLLDYRIARATSGVVGRLFEKLGGPNLMLAWACFTRRHHYQAIFTDGEQVGLPLAALLKFFSPNRRPRHLMIVHILSVPKKMVFLDRFGVHSHIDRFVVYSTWQQQFITSRWKLPPQRAPFTPFMVDDQFFHLRHAPPRPTPRPQICAVGLERRDYPTLLRAVTGLNADVVVAAASPWSKQRDSTRGQAIPPNVRVQKFSQYELRQLYSDSRFLVMPLEPVEFQAGVTAILESMAMERAVICTRTPGQTDVLVDGESGLYVPPRDPVALRAAIERLLAEPETAARMGRAGRRLVEERMNLDHYAARLTDLLYETLAEAGIETSTTKQRAGL</sequence>
<proteinExistence type="predicted"/>
<evidence type="ECO:0000313" key="1">
    <source>
        <dbReference type="EMBL" id="OAN46058.1"/>
    </source>
</evidence>
<gene>
    <name evidence="1" type="ORF">A6A03_02025</name>
</gene>
<dbReference type="CDD" id="cd03801">
    <property type="entry name" value="GT4_PimA-like"/>
    <property type="match status" value="1"/>
</dbReference>
<dbReference type="GO" id="GO:0016757">
    <property type="term" value="F:glycosyltransferase activity"/>
    <property type="evidence" value="ECO:0007669"/>
    <property type="project" value="TreeGrafter"/>
</dbReference>
<dbReference type="EMBL" id="LWQS01000049">
    <property type="protein sequence ID" value="OAN46058.1"/>
    <property type="molecule type" value="Genomic_DNA"/>
</dbReference>
<protein>
    <submittedName>
        <fullName evidence="1">Glycosyl transferase family 1</fullName>
    </submittedName>
</protein>
<comment type="caution">
    <text evidence="1">The sequence shown here is derived from an EMBL/GenBank/DDBJ whole genome shotgun (WGS) entry which is preliminary data.</text>
</comment>
<dbReference type="SUPFAM" id="SSF53756">
    <property type="entry name" value="UDP-Glycosyltransferase/glycogen phosphorylase"/>
    <property type="match status" value="1"/>
</dbReference>
<dbReference type="AlphaFoldDB" id="A0A178MDE7"/>
<dbReference type="PANTHER" id="PTHR12526:SF590">
    <property type="entry name" value="ALPHA-MALTOSE-1-PHOSPHATE SYNTHASE"/>
    <property type="match status" value="1"/>
</dbReference>
<dbReference type="Proteomes" id="UP000078287">
    <property type="component" value="Unassembled WGS sequence"/>
</dbReference>
<keyword evidence="2" id="KW-1185">Reference proteome</keyword>
<dbReference type="RefSeq" id="WP_066786834.1">
    <property type="nucleotide sequence ID" value="NZ_LWQS01000049.1"/>
</dbReference>
<dbReference type="Gene3D" id="3.40.50.2000">
    <property type="entry name" value="Glycogen Phosphorylase B"/>
    <property type="match status" value="2"/>
</dbReference>
<name>A0A178MDE7_9CHLR</name>
<dbReference type="OrthoDB" id="9775208at2"/>
<keyword evidence="1" id="KW-0808">Transferase</keyword>
<accession>A0A178MDE7</accession>
<reference evidence="1 2" key="1">
    <citation type="submission" date="2016-04" db="EMBL/GenBank/DDBJ databases">
        <title>Chloroflexus islandicus sp. nov., a thermophilic filamentous anoxygenic phototrophic bacterium from geyser Strokkur (Iceland).</title>
        <authorList>
            <person name="Gaisin V.A."/>
            <person name="Kalashnikov A.M."/>
            <person name="Sukhacheva M.V."/>
            <person name="Grouzdev D.S."/>
            <person name="Ivanov T.M."/>
            <person name="Kuznetsov B."/>
            <person name="Gorlenko V.M."/>
        </authorList>
    </citation>
    <scope>NUCLEOTIDE SEQUENCE [LARGE SCALE GENOMIC DNA]</scope>
    <source>
        <strain evidence="2">isl-2</strain>
    </source>
</reference>
<dbReference type="STRING" id="1707952.A6A03_02025"/>
<dbReference type="PANTHER" id="PTHR12526">
    <property type="entry name" value="GLYCOSYLTRANSFERASE"/>
    <property type="match status" value="1"/>
</dbReference>
<dbReference type="Pfam" id="PF13692">
    <property type="entry name" value="Glyco_trans_1_4"/>
    <property type="match status" value="1"/>
</dbReference>
<evidence type="ECO:0000313" key="2">
    <source>
        <dbReference type="Proteomes" id="UP000078287"/>
    </source>
</evidence>